<dbReference type="InterPro" id="IPR036890">
    <property type="entry name" value="HATPase_C_sf"/>
</dbReference>
<name>A0ABQ3MG24_9PSEU</name>
<dbReference type="InterPro" id="IPR011712">
    <property type="entry name" value="Sig_transdc_His_kin_sub3_dim/P"/>
</dbReference>
<proteinExistence type="predicted"/>
<keyword evidence="4" id="KW-0808">Transferase</keyword>
<dbReference type="Proteomes" id="UP000605568">
    <property type="component" value="Unassembled WGS sequence"/>
</dbReference>
<keyword evidence="6 11" id="KW-0418">Kinase</keyword>
<evidence type="ECO:0000259" key="9">
    <source>
        <dbReference type="Pfam" id="PF02518"/>
    </source>
</evidence>
<dbReference type="Gene3D" id="1.20.5.1930">
    <property type="match status" value="1"/>
</dbReference>
<evidence type="ECO:0000259" key="10">
    <source>
        <dbReference type="Pfam" id="PF07730"/>
    </source>
</evidence>
<dbReference type="EC" id="2.7.13.3" evidence="2"/>
<dbReference type="PANTHER" id="PTHR24421:SF10">
    <property type="entry name" value="NITRATE_NITRITE SENSOR PROTEIN NARQ"/>
    <property type="match status" value="1"/>
</dbReference>
<reference evidence="12" key="1">
    <citation type="journal article" date="2019" name="Int. J. Syst. Evol. Microbiol.">
        <title>The Global Catalogue of Microorganisms (GCM) 10K type strain sequencing project: providing services to taxonomists for standard genome sequencing and annotation.</title>
        <authorList>
            <consortium name="The Broad Institute Genomics Platform"/>
            <consortium name="The Broad Institute Genome Sequencing Center for Infectious Disease"/>
            <person name="Wu L."/>
            <person name="Ma J."/>
        </authorList>
    </citation>
    <scope>NUCLEOTIDE SEQUENCE [LARGE SCALE GENOMIC DNA]</scope>
    <source>
        <strain evidence="12">CGMCC 4.7367</strain>
    </source>
</reference>
<dbReference type="Gene3D" id="3.30.565.10">
    <property type="entry name" value="Histidine kinase-like ATPase, C-terminal domain"/>
    <property type="match status" value="1"/>
</dbReference>
<keyword evidence="8" id="KW-0902">Two-component regulatory system</keyword>
<dbReference type="PANTHER" id="PTHR24421">
    <property type="entry name" value="NITRATE/NITRITE SENSOR PROTEIN NARX-RELATED"/>
    <property type="match status" value="1"/>
</dbReference>
<comment type="caution">
    <text evidence="11">The sequence shown here is derived from an EMBL/GenBank/DDBJ whole genome shotgun (WGS) entry which is preliminary data.</text>
</comment>
<keyword evidence="5" id="KW-0547">Nucleotide-binding</keyword>
<comment type="catalytic activity">
    <reaction evidence="1">
        <text>ATP + protein L-histidine = ADP + protein N-phospho-L-histidine.</text>
        <dbReference type="EC" id="2.7.13.3"/>
    </reaction>
</comment>
<dbReference type="Pfam" id="PF02518">
    <property type="entry name" value="HATPase_c"/>
    <property type="match status" value="1"/>
</dbReference>
<dbReference type="CDD" id="cd16917">
    <property type="entry name" value="HATPase_UhpB-NarQ-NarX-like"/>
    <property type="match status" value="1"/>
</dbReference>
<evidence type="ECO:0000256" key="8">
    <source>
        <dbReference type="ARBA" id="ARBA00023012"/>
    </source>
</evidence>
<dbReference type="InterPro" id="IPR003594">
    <property type="entry name" value="HATPase_dom"/>
</dbReference>
<dbReference type="Pfam" id="PF07730">
    <property type="entry name" value="HisKA_3"/>
    <property type="match status" value="1"/>
</dbReference>
<accession>A0ABQ3MG24</accession>
<evidence type="ECO:0000256" key="4">
    <source>
        <dbReference type="ARBA" id="ARBA00022679"/>
    </source>
</evidence>
<protein>
    <recommendedName>
        <fullName evidence="2">histidine kinase</fullName>
        <ecNumber evidence="2">2.7.13.3</ecNumber>
    </recommendedName>
</protein>
<evidence type="ECO:0000256" key="3">
    <source>
        <dbReference type="ARBA" id="ARBA00022553"/>
    </source>
</evidence>
<evidence type="ECO:0000256" key="6">
    <source>
        <dbReference type="ARBA" id="ARBA00022777"/>
    </source>
</evidence>
<keyword evidence="7" id="KW-0067">ATP-binding</keyword>
<dbReference type="GO" id="GO:0016301">
    <property type="term" value="F:kinase activity"/>
    <property type="evidence" value="ECO:0007669"/>
    <property type="project" value="UniProtKB-KW"/>
</dbReference>
<keyword evidence="12" id="KW-1185">Reference proteome</keyword>
<gene>
    <name evidence="11" type="ORF">GCM10017774_31110</name>
</gene>
<dbReference type="EMBL" id="BNAR01000004">
    <property type="protein sequence ID" value="GHH39451.1"/>
    <property type="molecule type" value="Genomic_DNA"/>
</dbReference>
<evidence type="ECO:0000256" key="1">
    <source>
        <dbReference type="ARBA" id="ARBA00000085"/>
    </source>
</evidence>
<feature type="domain" description="Histidine kinase/HSP90-like ATPase" evidence="9">
    <location>
        <begin position="309"/>
        <end position="392"/>
    </location>
</feature>
<evidence type="ECO:0000256" key="5">
    <source>
        <dbReference type="ARBA" id="ARBA00022741"/>
    </source>
</evidence>
<keyword evidence="3" id="KW-0597">Phosphoprotein</keyword>
<evidence type="ECO:0000313" key="12">
    <source>
        <dbReference type="Proteomes" id="UP000605568"/>
    </source>
</evidence>
<dbReference type="RefSeq" id="WP_191298631.1">
    <property type="nucleotide sequence ID" value="NZ_BNAR01000004.1"/>
</dbReference>
<feature type="domain" description="Signal transduction histidine kinase subgroup 3 dimerisation and phosphoacceptor" evidence="10">
    <location>
        <begin position="200"/>
        <end position="266"/>
    </location>
</feature>
<dbReference type="InterPro" id="IPR050482">
    <property type="entry name" value="Sensor_HK_TwoCompSys"/>
</dbReference>
<evidence type="ECO:0000256" key="7">
    <source>
        <dbReference type="ARBA" id="ARBA00022840"/>
    </source>
</evidence>
<dbReference type="SUPFAM" id="SSF55874">
    <property type="entry name" value="ATPase domain of HSP90 chaperone/DNA topoisomerase II/histidine kinase"/>
    <property type="match status" value="1"/>
</dbReference>
<sequence length="409" mass="43054">MFSSVTALARTAARRVHRSEDDQPVARSLARQSIVVAAACLVTDVVSFATRGPDLGPANLVFLAGIVVADAALATSPRLSGWVALVHAVLVPVLAVALPGRSASTAGQLVAGYRAGAWLRGRPATGSLVVLAAGVLSSLLISGLSEPVTVLSLVVANALLPWLVGRYTTARKEYVDELRNQREAAVRDAEAELDQALTREREAIAIDLHDVIAHHVSAIGVHATAARLNLVDHGTGPVHTSLAAVEGSSRAAMIDLRRLLSLLHEGEASPDQPGLAKLPDLFDGVRASGLQVSFVVYHDPRPVQRGIDTMLYRVVQEMMTNALRHGDGGTARVELEYGDDHVSVTARNRIRSGEEHSRRDVPAGHQGMGLGLDGMRKRAEALGGSVQAGPAGDGQYWQTTVTMPAGSGS</sequence>
<organism evidence="11 12">
    <name type="scientific">Lentzea cavernae</name>
    <dbReference type="NCBI Taxonomy" id="2020703"/>
    <lineage>
        <taxon>Bacteria</taxon>
        <taxon>Bacillati</taxon>
        <taxon>Actinomycetota</taxon>
        <taxon>Actinomycetes</taxon>
        <taxon>Pseudonocardiales</taxon>
        <taxon>Pseudonocardiaceae</taxon>
        <taxon>Lentzea</taxon>
    </lineage>
</organism>
<evidence type="ECO:0000313" key="11">
    <source>
        <dbReference type="EMBL" id="GHH39451.1"/>
    </source>
</evidence>
<evidence type="ECO:0000256" key="2">
    <source>
        <dbReference type="ARBA" id="ARBA00012438"/>
    </source>
</evidence>